<proteinExistence type="predicted"/>
<keyword evidence="2" id="KW-1185">Reference proteome</keyword>
<gene>
    <name evidence="1" type="ORF">JYP50_14745</name>
</gene>
<accession>A0A939IKZ8</accession>
<name>A0A939IKZ8_9GAMM</name>
<protein>
    <submittedName>
        <fullName evidence="1">Uncharacterized protein</fullName>
    </submittedName>
</protein>
<sequence>MDILGGLLTVERSIPSSVLAGLATQEYSLHGGVIRNSAGQIVRHLVNAPGSPIPLDPLGLLSAPFDIFNTYQLHNLKQLSEQILAVSTATMAMSGLTLAVSTASFAVLHSSLKKVDRRLQQVGRDVEWIKRFLDSERHAALMDAAQDLAALPSDPVNRNQILHNHRTKVGQIAMQYLHEWENTQDASLLNSISHQHFYCAAFLLKARCSAELGMFDNALTELTQGKEQWLSNSREIANSKILRGDAVRFLGNEYAENIPTAKLIEWMDFATDSSIGLEHMDELRKQSLSTNRFSWPFRSNQEKFEQQHFVEMMDSLVKRKNVLEGYETQYKFYADNEIIPSELEGELSQLNELAGENNLLVLAPKQDME</sequence>
<dbReference type="AlphaFoldDB" id="A0A939IKZ8"/>
<dbReference type="Proteomes" id="UP000664303">
    <property type="component" value="Unassembled WGS sequence"/>
</dbReference>
<comment type="caution">
    <text evidence="1">The sequence shown here is derived from an EMBL/GenBank/DDBJ whole genome shotgun (WGS) entry which is preliminary data.</text>
</comment>
<evidence type="ECO:0000313" key="2">
    <source>
        <dbReference type="Proteomes" id="UP000664303"/>
    </source>
</evidence>
<organism evidence="1 2">
    <name type="scientific">Parahaliea mediterranea</name>
    <dbReference type="NCBI Taxonomy" id="651086"/>
    <lineage>
        <taxon>Bacteria</taxon>
        <taxon>Pseudomonadati</taxon>
        <taxon>Pseudomonadota</taxon>
        <taxon>Gammaproteobacteria</taxon>
        <taxon>Cellvibrionales</taxon>
        <taxon>Halieaceae</taxon>
        <taxon>Parahaliea</taxon>
    </lineage>
</organism>
<dbReference type="RefSeq" id="WP_206561310.1">
    <property type="nucleotide sequence ID" value="NZ_JAFKCZ010000010.1"/>
</dbReference>
<evidence type="ECO:0000313" key="1">
    <source>
        <dbReference type="EMBL" id="MBN7797866.1"/>
    </source>
</evidence>
<reference evidence="1" key="1">
    <citation type="submission" date="2021-02" db="EMBL/GenBank/DDBJ databases">
        <title>PHA producing bacteria isolated from coastal sediment in Guangdong, Shenzhen.</title>
        <authorList>
            <person name="Zheng W."/>
            <person name="Yu S."/>
            <person name="Huang Y."/>
        </authorList>
    </citation>
    <scope>NUCLEOTIDE SEQUENCE</scope>
    <source>
        <strain evidence="1">TN14-10</strain>
    </source>
</reference>
<dbReference type="EMBL" id="JAFKCZ010000010">
    <property type="protein sequence ID" value="MBN7797866.1"/>
    <property type="molecule type" value="Genomic_DNA"/>
</dbReference>